<sequence>MIILNDREISKSIYDFKIRPIDDNSLNEPIQGKYIPGDLTLESDDFNKLESSNTKDFEISFSAILTVNQDLVKELKYNITIPKDYLNKEYFIINIFNIYNKISKKRFQKLIKNSKEYYVVIETQNSMKFD</sequence>
<proteinExistence type="predicted"/>
<gene>
    <name evidence="1" type="ORF">CLA01_02400</name>
</gene>
<name>A0A511Y4R9_9FLAO</name>
<protein>
    <submittedName>
        <fullName evidence="1">Uncharacterized protein</fullName>
    </submittedName>
</protein>
<dbReference type="AlphaFoldDB" id="A0A511Y4R9"/>
<dbReference type="RefSeq" id="WP_111957894.1">
    <property type="nucleotide sequence ID" value="NZ_BJYI01000001.1"/>
</dbReference>
<dbReference type="OrthoDB" id="1441323at2"/>
<reference evidence="1 2" key="1">
    <citation type="submission" date="2019-07" db="EMBL/GenBank/DDBJ databases">
        <title>Whole genome shotgun sequence of Chryseobacterium lathyri NBRC 105250.</title>
        <authorList>
            <person name="Hosoyama A."/>
            <person name="Uohara A."/>
            <person name="Ohji S."/>
            <person name="Ichikawa N."/>
        </authorList>
    </citation>
    <scope>NUCLEOTIDE SEQUENCE [LARGE SCALE GENOMIC DNA]</scope>
    <source>
        <strain evidence="1 2">NBRC 105250</strain>
    </source>
</reference>
<dbReference type="Proteomes" id="UP000321150">
    <property type="component" value="Unassembled WGS sequence"/>
</dbReference>
<evidence type="ECO:0000313" key="1">
    <source>
        <dbReference type="EMBL" id="GEN70168.1"/>
    </source>
</evidence>
<dbReference type="EMBL" id="BJYI01000001">
    <property type="protein sequence ID" value="GEN70168.1"/>
    <property type="molecule type" value="Genomic_DNA"/>
</dbReference>
<accession>A0A511Y4R9</accession>
<comment type="caution">
    <text evidence="1">The sequence shown here is derived from an EMBL/GenBank/DDBJ whole genome shotgun (WGS) entry which is preliminary data.</text>
</comment>
<evidence type="ECO:0000313" key="2">
    <source>
        <dbReference type="Proteomes" id="UP000321150"/>
    </source>
</evidence>
<organism evidence="1 2">
    <name type="scientific">Chryseobacterium lathyri</name>
    <dbReference type="NCBI Taxonomy" id="395933"/>
    <lineage>
        <taxon>Bacteria</taxon>
        <taxon>Pseudomonadati</taxon>
        <taxon>Bacteroidota</taxon>
        <taxon>Flavobacteriia</taxon>
        <taxon>Flavobacteriales</taxon>
        <taxon>Weeksellaceae</taxon>
        <taxon>Chryseobacterium group</taxon>
        <taxon>Chryseobacterium</taxon>
    </lineage>
</organism>